<feature type="non-terminal residue" evidence="9">
    <location>
        <position position="384"/>
    </location>
</feature>
<evidence type="ECO:0000256" key="5">
    <source>
        <dbReference type="ARBA" id="ARBA00023004"/>
    </source>
</evidence>
<dbReference type="Pfam" id="PF00067">
    <property type="entry name" value="p450"/>
    <property type="match status" value="1"/>
</dbReference>
<reference evidence="9" key="1">
    <citation type="submission" date="2021-06" db="EMBL/GenBank/DDBJ databases">
        <authorList>
            <person name="Kallberg Y."/>
            <person name="Tangrot J."/>
            <person name="Rosling A."/>
        </authorList>
    </citation>
    <scope>NUCLEOTIDE SEQUENCE</scope>
    <source>
        <strain evidence="9">MT106</strain>
    </source>
</reference>
<keyword evidence="5 7" id="KW-0408">Iron</keyword>
<accession>A0A9N9HFH4</accession>
<evidence type="ECO:0000256" key="4">
    <source>
        <dbReference type="ARBA" id="ARBA00023002"/>
    </source>
</evidence>
<dbReference type="AlphaFoldDB" id="A0A9N9HFH4"/>
<dbReference type="InterPro" id="IPR001128">
    <property type="entry name" value="Cyt_P450"/>
</dbReference>
<dbReference type="OrthoDB" id="1470350at2759"/>
<dbReference type="SUPFAM" id="SSF48264">
    <property type="entry name" value="Cytochrome P450"/>
    <property type="match status" value="1"/>
</dbReference>
<dbReference type="CDD" id="cd00302">
    <property type="entry name" value="cytochrome_P450"/>
    <property type="match status" value="1"/>
</dbReference>
<keyword evidence="3 7" id="KW-0479">Metal-binding</keyword>
<dbReference type="PRINTS" id="PR00463">
    <property type="entry name" value="EP450I"/>
</dbReference>
<dbReference type="EMBL" id="CAJVPL010011851">
    <property type="protein sequence ID" value="CAG8685275.1"/>
    <property type="molecule type" value="Genomic_DNA"/>
</dbReference>
<keyword evidence="2 7" id="KW-0349">Heme</keyword>
<evidence type="ECO:0000313" key="9">
    <source>
        <dbReference type="EMBL" id="CAG8685275.1"/>
    </source>
</evidence>
<dbReference type="InterPro" id="IPR017972">
    <property type="entry name" value="Cyt_P450_CS"/>
</dbReference>
<comment type="cofactor">
    <cofactor evidence="7">
        <name>heme</name>
        <dbReference type="ChEBI" id="CHEBI:30413"/>
    </cofactor>
</comment>
<comment type="caution">
    <text evidence="9">The sequence shown here is derived from an EMBL/GenBank/DDBJ whole genome shotgun (WGS) entry which is preliminary data.</text>
</comment>
<dbReference type="GO" id="GO:0020037">
    <property type="term" value="F:heme binding"/>
    <property type="evidence" value="ECO:0007669"/>
    <property type="project" value="InterPro"/>
</dbReference>
<dbReference type="InterPro" id="IPR036396">
    <property type="entry name" value="Cyt_P450_sf"/>
</dbReference>
<dbReference type="InterPro" id="IPR050196">
    <property type="entry name" value="Cytochrome_P450_Monoox"/>
</dbReference>
<evidence type="ECO:0000256" key="7">
    <source>
        <dbReference type="PIRSR" id="PIRSR602401-1"/>
    </source>
</evidence>
<keyword evidence="4 8" id="KW-0560">Oxidoreductase</keyword>
<evidence type="ECO:0000256" key="2">
    <source>
        <dbReference type="ARBA" id="ARBA00022617"/>
    </source>
</evidence>
<dbReference type="GO" id="GO:0004497">
    <property type="term" value="F:monooxygenase activity"/>
    <property type="evidence" value="ECO:0007669"/>
    <property type="project" value="UniProtKB-KW"/>
</dbReference>
<evidence type="ECO:0000256" key="8">
    <source>
        <dbReference type="RuleBase" id="RU000461"/>
    </source>
</evidence>
<comment type="similarity">
    <text evidence="1 8">Belongs to the cytochrome P450 family.</text>
</comment>
<protein>
    <submittedName>
        <fullName evidence="9">3685_t:CDS:1</fullName>
    </submittedName>
</protein>
<evidence type="ECO:0000313" key="10">
    <source>
        <dbReference type="Proteomes" id="UP000789831"/>
    </source>
</evidence>
<gene>
    <name evidence="9" type="ORF">AGERDE_LOCUS12849</name>
</gene>
<feature type="non-terminal residue" evidence="9">
    <location>
        <position position="1"/>
    </location>
</feature>
<sequence>TQSSFTTQIILNKYLRKYMRTIGFILFNDDYEEWKHYRRILEQTISNQSYQHALFDIIVESFKEIQVYWKELGAEHVVDMREWTMRQLFDIIFRTTTGENLSIMTKYFNSLTTGPKIHIAEEIDRMGEDIEQQLENSPKGAFYFLYVPEVLVRSIFWPKTKKYFQKPEKVRAIYDKIIRKRRQENQNKNSSNRKEDVLNLLLNNKSIALSDQQISIILFEIIGASFLTTSNTFGFMLEYIERNPNVKQKLLEELNTVFGGDKTNISFNKLTQLKYIGAVINETLRHSPSFLTILRANSQEVDVVGCKWHASTQFRINVTAIHQNPSLWHNPHEFNPERFLDGQKENIKNNSNLNFGTGLRICPGRFQAANMLKTMISLLYLNYQ</sequence>
<evidence type="ECO:0000256" key="3">
    <source>
        <dbReference type="ARBA" id="ARBA00022723"/>
    </source>
</evidence>
<dbReference type="GO" id="GO:0005506">
    <property type="term" value="F:iron ion binding"/>
    <property type="evidence" value="ECO:0007669"/>
    <property type="project" value="InterPro"/>
</dbReference>
<dbReference type="InterPro" id="IPR002401">
    <property type="entry name" value="Cyt_P450_E_grp-I"/>
</dbReference>
<dbReference type="GO" id="GO:0016705">
    <property type="term" value="F:oxidoreductase activity, acting on paired donors, with incorporation or reduction of molecular oxygen"/>
    <property type="evidence" value="ECO:0007669"/>
    <property type="project" value="InterPro"/>
</dbReference>
<evidence type="ECO:0000256" key="1">
    <source>
        <dbReference type="ARBA" id="ARBA00010617"/>
    </source>
</evidence>
<feature type="binding site" description="axial binding residue" evidence="7">
    <location>
        <position position="362"/>
    </location>
    <ligand>
        <name>heme</name>
        <dbReference type="ChEBI" id="CHEBI:30413"/>
    </ligand>
    <ligandPart>
        <name>Fe</name>
        <dbReference type="ChEBI" id="CHEBI:18248"/>
    </ligandPart>
</feature>
<dbReference type="PROSITE" id="PS00086">
    <property type="entry name" value="CYTOCHROME_P450"/>
    <property type="match status" value="1"/>
</dbReference>
<proteinExistence type="inferred from homology"/>
<dbReference type="PANTHER" id="PTHR24291:SF50">
    <property type="entry name" value="BIFUNCTIONAL ALBAFLAVENONE MONOOXYGENASE_TERPENE SYNTHASE"/>
    <property type="match status" value="1"/>
</dbReference>
<keyword evidence="6 8" id="KW-0503">Monooxygenase</keyword>
<dbReference type="Proteomes" id="UP000789831">
    <property type="component" value="Unassembled WGS sequence"/>
</dbReference>
<organism evidence="9 10">
    <name type="scientific">Ambispora gerdemannii</name>
    <dbReference type="NCBI Taxonomy" id="144530"/>
    <lineage>
        <taxon>Eukaryota</taxon>
        <taxon>Fungi</taxon>
        <taxon>Fungi incertae sedis</taxon>
        <taxon>Mucoromycota</taxon>
        <taxon>Glomeromycotina</taxon>
        <taxon>Glomeromycetes</taxon>
        <taxon>Archaeosporales</taxon>
        <taxon>Ambisporaceae</taxon>
        <taxon>Ambispora</taxon>
    </lineage>
</organism>
<name>A0A9N9HFH4_9GLOM</name>
<evidence type="ECO:0000256" key="6">
    <source>
        <dbReference type="ARBA" id="ARBA00023033"/>
    </source>
</evidence>
<keyword evidence="10" id="KW-1185">Reference proteome</keyword>
<dbReference type="Gene3D" id="1.10.630.10">
    <property type="entry name" value="Cytochrome P450"/>
    <property type="match status" value="1"/>
</dbReference>
<dbReference type="PANTHER" id="PTHR24291">
    <property type="entry name" value="CYTOCHROME P450 FAMILY 4"/>
    <property type="match status" value="1"/>
</dbReference>